<keyword evidence="1" id="KW-1185">Reference proteome</keyword>
<evidence type="ECO:0000313" key="1">
    <source>
        <dbReference type="Proteomes" id="UP000492821"/>
    </source>
</evidence>
<reference evidence="1" key="1">
    <citation type="journal article" date="2013" name="Genetics">
        <title>The draft genome and transcriptome of Panagrellus redivivus are shaped by the harsh demands of a free-living lifestyle.</title>
        <authorList>
            <person name="Srinivasan J."/>
            <person name="Dillman A.R."/>
            <person name="Macchietto M.G."/>
            <person name="Heikkinen L."/>
            <person name="Lakso M."/>
            <person name="Fracchia K.M."/>
            <person name="Antoshechkin I."/>
            <person name="Mortazavi A."/>
            <person name="Wong G."/>
            <person name="Sternberg P.W."/>
        </authorList>
    </citation>
    <scope>NUCLEOTIDE SEQUENCE [LARGE SCALE GENOMIC DNA]</scope>
    <source>
        <strain evidence="1">MT8872</strain>
    </source>
</reference>
<proteinExistence type="predicted"/>
<reference evidence="2" key="2">
    <citation type="submission" date="2020-10" db="UniProtKB">
        <authorList>
            <consortium name="WormBaseParasite"/>
        </authorList>
    </citation>
    <scope>IDENTIFICATION</scope>
</reference>
<name>A0A7E4WA55_PANRE</name>
<dbReference type="Proteomes" id="UP000492821">
    <property type="component" value="Unassembled WGS sequence"/>
</dbReference>
<dbReference type="WBParaSite" id="Pan_g950.t1">
    <property type="protein sequence ID" value="Pan_g950.t1"/>
    <property type="gene ID" value="Pan_g950"/>
</dbReference>
<evidence type="ECO:0000313" key="2">
    <source>
        <dbReference type="WBParaSite" id="Pan_g950.t1"/>
    </source>
</evidence>
<organism evidence="1 2">
    <name type="scientific">Panagrellus redivivus</name>
    <name type="common">Microworm</name>
    <dbReference type="NCBI Taxonomy" id="6233"/>
    <lineage>
        <taxon>Eukaryota</taxon>
        <taxon>Metazoa</taxon>
        <taxon>Ecdysozoa</taxon>
        <taxon>Nematoda</taxon>
        <taxon>Chromadorea</taxon>
        <taxon>Rhabditida</taxon>
        <taxon>Tylenchina</taxon>
        <taxon>Panagrolaimomorpha</taxon>
        <taxon>Panagrolaimoidea</taxon>
        <taxon>Panagrolaimidae</taxon>
        <taxon>Panagrellus</taxon>
    </lineage>
</organism>
<protein>
    <submittedName>
        <fullName evidence="2">Uncharacterized protein</fullName>
    </submittedName>
</protein>
<sequence length="71" mass="8186">MAGVTDGKIQHRDRKQEADKKVLVLCRRTIANPTEMSRMEALQTMQQSADQRKGEAFRCNVEAKHIDCRKK</sequence>
<accession>A0A7E4WA55</accession>
<dbReference type="AlphaFoldDB" id="A0A7E4WA55"/>